<evidence type="ECO:0000259" key="1">
    <source>
        <dbReference type="Pfam" id="PF00385"/>
    </source>
</evidence>
<organism evidence="3 4">
    <name type="scientific">Cephalotus follicularis</name>
    <name type="common">Albany pitcher plant</name>
    <dbReference type="NCBI Taxonomy" id="3775"/>
    <lineage>
        <taxon>Eukaryota</taxon>
        <taxon>Viridiplantae</taxon>
        <taxon>Streptophyta</taxon>
        <taxon>Embryophyta</taxon>
        <taxon>Tracheophyta</taxon>
        <taxon>Spermatophyta</taxon>
        <taxon>Magnoliopsida</taxon>
        <taxon>eudicotyledons</taxon>
        <taxon>Gunneridae</taxon>
        <taxon>Pentapetalae</taxon>
        <taxon>rosids</taxon>
        <taxon>fabids</taxon>
        <taxon>Oxalidales</taxon>
        <taxon>Cephalotaceae</taxon>
        <taxon>Cephalotus</taxon>
    </lineage>
</organism>
<gene>
    <name evidence="3" type="ORF">CFOL_v3_23308</name>
</gene>
<reference evidence="4" key="1">
    <citation type="submission" date="2016-04" db="EMBL/GenBank/DDBJ databases">
        <title>Cephalotus genome sequencing.</title>
        <authorList>
            <person name="Fukushima K."/>
            <person name="Hasebe M."/>
            <person name="Fang X."/>
        </authorList>
    </citation>
    <scope>NUCLEOTIDE SEQUENCE [LARGE SCALE GENOMIC DNA]</scope>
    <source>
        <strain evidence="4">cv. St1</strain>
    </source>
</reference>
<dbReference type="PANTHER" id="PTHR46148:SF52">
    <property type="entry name" value="OS04G0603800 PROTEIN"/>
    <property type="match status" value="1"/>
</dbReference>
<dbReference type="OrthoDB" id="5554229at2759"/>
<proteinExistence type="predicted"/>
<dbReference type="CDD" id="cd00024">
    <property type="entry name" value="CD_CSD"/>
    <property type="match status" value="1"/>
</dbReference>
<keyword evidence="4" id="KW-1185">Reference proteome</keyword>
<dbReference type="PANTHER" id="PTHR46148">
    <property type="entry name" value="CHROMO DOMAIN-CONTAINING PROTEIN"/>
    <property type="match status" value="1"/>
</dbReference>
<evidence type="ECO:0000313" key="3">
    <source>
        <dbReference type="EMBL" id="GAV79845.1"/>
    </source>
</evidence>
<comment type="caution">
    <text evidence="3">The sequence shown here is derived from an EMBL/GenBank/DDBJ whole genome shotgun (WGS) entry which is preliminary data.</text>
</comment>
<protein>
    <submittedName>
        <fullName evidence="3">Chromo domain-containing protein</fullName>
    </submittedName>
</protein>
<feature type="domain" description="Chromo" evidence="1">
    <location>
        <begin position="74"/>
        <end position="112"/>
    </location>
</feature>
<name>A0A1Q3CHZ9_CEPFO</name>
<sequence>MRNEKQHKLSSKYFGPFQIIRRIGSVAYEINLPHEAKIHPVVHVSQLRKAVGVQCQPKYASLLNADELHIVPLAILDRKMVKRGTVAATKWLVHWSNCSPTDATWEFAEDLILRFPYEP</sequence>
<evidence type="ECO:0000313" key="4">
    <source>
        <dbReference type="Proteomes" id="UP000187406"/>
    </source>
</evidence>
<dbReference type="InterPro" id="IPR016197">
    <property type="entry name" value="Chromo-like_dom_sf"/>
</dbReference>
<dbReference type="Pfam" id="PF00385">
    <property type="entry name" value="Chromo"/>
    <property type="match status" value="1"/>
</dbReference>
<dbReference type="STRING" id="3775.A0A1Q3CHZ9"/>
<dbReference type="InParanoid" id="A0A1Q3CHZ9"/>
<dbReference type="Gene3D" id="2.40.50.40">
    <property type="match status" value="1"/>
</dbReference>
<dbReference type="AlphaFoldDB" id="A0A1Q3CHZ9"/>
<dbReference type="SUPFAM" id="SSF54160">
    <property type="entry name" value="Chromo domain-like"/>
    <property type="match status" value="1"/>
</dbReference>
<dbReference type="EMBL" id="BDDD01002056">
    <property type="protein sequence ID" value="GAV79845.1"/>
    <property type="molecule type" value="Genomic_DNA"/>
</dbReference>
<feature type="domain" description="Tf2-1-like SH3-like" evidence="2">
    <location>
        <begin position="4"/>
        <end position="50"/>
    </location>
</feature>
<evidence type="ECO:0000259" key="2">
    <source>
        <dbReference type="Pfam" id="PF24626"/>
    </source>
</evidence>
<dbReference type="InterPro" id="IPR056924">
    <property type="entry name" value="SH3_Tf2-1"/>
</dbReference>
<accession>A0A1Q3CHZ9</accession>
<dbReference type="Pfam" id="PF24626">
    <property type="entry name" value="SH3_Tf2-1"/>
    <property type="match status" value="1"/>
</dbReference>
<dbReference type="InterPro" id="IPR023780">
    <property type="entry name" value="Chromo_domain"/>
</dbReference>
<dbReference type="Proteomes" id="UP000187406">
    <property type="component" value="Unassembled WGS sequence"/>
</dbReference>